<evidence type="ECO:0000256" key="2">
    <source>
        <dbReference type="ARBA" id="ARBA00022729"/>
    </source>
</evidence>
<keyword evidence="5" id="KW-1185">Reference proteome</keyword>
<evidence type="ECO:0000313" key="4">
    <source>
        <dbReference type="EMBL" id="CAI5442495.1"/>
    </source>
</evidence>
<dbReference type="EMBL" id="CANHGI010000002">
    <property type="protein sequence ID" value="CAI5442495.1"/>
    <property type="molecule type" value="Genomic_DNA"/>
</dbReference>
<dbReference type="FunFam" id="3.20.20.80:FF:000134">
    <property type="entry name" value="Glycoside hydrolase"/>
    <property type="match status" value="1"/>
</dbReference>
<reference evidence="4" key="1">
    <citation type="submission" date="2022-11" db="EMBL/GenBank/DDBJ databases">
        <authorList>
            <person name="Kikuchi T."/>
        </authorList>
    </citation>
    <scope>NUCLEOTIDE SEQUENCE</scope>
    <source>
        <strain evidence="4">PS1010</strain>
    </source>
</reference>
<accession>A0A9P1MZK5</accession>
<proteinExistence type="inferred from homology"/>
<dbReference type="GO" id="GO:0016998">
    <property type="term" value="P:cell wall macromolecule catabolic process"/>
    <property type="evidence" value="ECO:0007669"/>
    <property type="project" value="InterPro"/>
</dbReference>
<sequence length="219" mass="24020">MGRINQLLLLIVTAFAVGVNARNGLDFIQAVSVATMKCLKNDGINFIIPRVYTNLGYIDETGISNIKNAHAGGIPYVDGYIFPCVGSSRCASAATQVSTALNRIKAEGTYIGTLWLDIERLSWPADHATNRKFIEAMVAEANALKHAVGIYSNYYNWEAIVGLDYTGQSHLPLWWAEYDGTPGFAKYKEFGGWKQPNVHQWHGTEAGPCGVSVDLNYSP</sequence>
<protein>
    <submittedName>
        <fullName evidence="4">Uncharacterized protein</fullName>
    </submittedName>
</protein>
<evidence type="ECO:0000313" key="5">
    <source>
        <dbReference type="Proteomes" id="UP001152747"/>
    </source>
</evidence>
<comment type="caution">
    <text evidence="4">The sequence shown here is derived from an EMBL/GenBank/DDBJ whole genome shotgun (WGS) entry which is preliminary data.</text>
</comment>
<name>A0A9P1MZK5_9PELO</name>
<dbReference type="CDD" id="cd06416">
    <property type="entry name" value="GH25_Lys1-like"/>
    <property type="match status" value="1"/>
</dbReference>
<keyword evidence="2 3" id="KW-0732">Signal</keyword>
<dbReference type="PROSITE" id="PS51904">
    <property type="entry name" value="GLYCOSYL_HYDROL_F25_2"/>
    <property type="match status" value="1"/>
</dbReference>
<dbReference type="InterPro" id="IPR002053">
    <property type="entry name" value="Glyco_hydro_25"/>
</dbReference>
<evidence type="ECO:0000256" key="3">
    <source>
        <dbReference type="SAM" id="SignalP"/>
    </source>
</evidence>
<dbReference type="OrthoDB" id="2251794at2759"/>
<comment type="similarity">
    <text evidence="1">Belongs to the glycosyl hydrolase 25 family.</text>
</comment>
<dbReference type="GO" id="GO:0003796">
    <property type="term" value="F:lysozyme activity"/>
    <property type="evidence" value="ECO:0007669"/>
    <property type="project" value="InterPro"/>
</dbReference>
<gene>
    <name evidence="4" type="ORF">CAMP_LOCUS5132</name>
</gene>
<dbReference type="GO" id="GO:0009253">
    <property type="term" value="P:peptidoglycan catabolic process"/>
    <property type="evidence" value="ECO:0007669"/>
    <property type="project" value="InterPro"/>
</dbReference>
<dbReference type="GO" id="GO:0045087">
    <property type="term" value="P:innate immune response"/>
    <property type="evidence" value="ECO:0007669"/>
    <property type="project" value="TreeGrafter"/>
</dbReference>
<organism evidence="4 5">
    <name type="scientific">Caenorhabditis angaria</name>
    <dbReference type="NCBI Taxonomy" id="860376"/>
    <lineage>
        <taxon>Eukaryota</taxon>
        <taxon>Metazoa</taxon>
        <taxon>Ecdysozoa</taxon>
        <taxon>Nematoda</taxon>
        <taxon>Chromadorea</taxon>
        <taxon>Rhabditida</taxon>
        <taxon>Rhabditina</taxon>
        <taxon>Rhabditomorpha</taxon>
        <taxon>Rhabditoidea</taxon>
        <taxon>Rhabditidae</taxon>
        <taxon>Peloderinae</taxon>
        <taxon>Caenorhabditis</taxon>
    </lineage>
</organism>
<dbReference type="InterPro" id="IPR051595">
    <property type="entry name" value="GH25_Enzymes"/>
</dbReference>
<dbReference type="InterPro" id="IPR017853">
    <property type="entry name" value="GH"/>
</dbReference>
<dbReference type="GO" id="GO:0007165">
    <property type="term" value="P:signal transduction"/>
    <property type="evidence" value="ECO:0007669"/>
    <property type="project" value="TreeGrafter"/>
</dbReference>
<feature type="chain" id="PRO_5040202506" evidence="3">
    <location>
        <begin position="22"/>
        <end position="219"/>
    </location>
</feature>
<feature type="signal peptide" evidence="3">
    <location>
        <begin position="1"/>
        <end position="21"/>
    </location>
</feature>
<evidence type="ECO:0000256" key="1">
    <source>
        <dbReference type="ARBA" id="ARBA00010646"/>
    </source>
</evidence>
<dbReference type="SUPFAM" id="SSF51445">
    <property type="entry name" value="(Trans)glycosidases"/>
    <property type="match status" value="1"/>
</dbReference>
<dbReference type="Proteomes" id="UP001152747">
    <property type="component" value="Unassembled WGS sequence"/>
</dbReference>
<dbReference type="PANTHER" id="PTHR23208:SF16">
    <property type="entry name" value="LYSOZYME"/>
    <property type="match status" value="1"/>
</dbReference>
<dbReference type="Gene3D" id="3.20.20.80">
    <property type="entry name" value="Glycosidases"/>
    <property type="match status" value="1"/>
</dbReference>
<dbReference type="AlphaFoldDB" id="A0A9P1MZK5"/>
<dbReference type="Pfam" id="PF01183">
    <property type="entry name" value="Glyco_hydro_25"/>
    <property type="match status" value="1"/>
</dbReference>
<dbReference type="PANTHER" id="PTHR23208">
    <property type="entry name" value="LYSOZYME PROTEIN"/>
    <property type="match status" value="1"/>
</dbReference>